<organism evidence="2 3">
    <name type="scientific">Daejeonella lutea</name>
    <dbReference type="NCBI Taxonomy" id="572036"/>
    <lineage>
        <taxon>Bacteria</taxon>
        <taxon>Pseudomonadati</taxon>
        <taxon>Bacteroidota</taxon>
        <taxon>Sphingobacteriia</taxon>
        <taxon>Sphingobacteriales</taxon>
        <taxon>Sphingobacteriaceae</taxon>
        <taxon>Daejeonella</taxon>
    </lineage>
</organism>
<feature type="transmembrane region" description="Helical" evidence="1">
    <location>
        <begin position="77"/>
        <end position="99"/>
    </location>
</feature>
<accession>A0A1T5AQD1</accession>
<dbReference type="AlphaFoldDB" id="A0A1T5AQD1"/>
<name>A0A1T5AQD1_9SPHI</name>
<reference evidence="3" key="1">
    <citation type="submission" date="2017-02" db="EMBL/GenBank/DDBJ databases">
        <authorList>
            <person name="Varghese N."/>
            <person name="Submissions S."/>
        </authorList>
    </citation>
    <scope>NUCLEOTIDE SEQUENCE [LARGE SCALE GENOMIC DNA]</scope>
    <source>
        <strain evidence="3">DSM 22385</strain>
    </source>
</reference>
<dbReference type="RefSeq" id="WP_079701466.1">
    <property type="nucleotide sequence ID" value="NZ_FUYR01000001.1"/>
</dbReference>
<dbReference type="OrthoDB" id="1095931at2"/>
<protein>
    <submittedName>
        <fullName evidence="2">Uncharacterized protein</fullName>
    </submittedName>
</protein>
<evidence type="ECO:0000313" key="2">
    <source>
        <dbReference type="EMBL" id="SKB37085.1"/>
    </source>
</evidence>
<feature type="transmembrane region" description="Helical" evidence="1">
    <location>
        <begin position="37"/>
        <end position="56"/>
    </location>
</feature>
<sequence length="100" mass="12021">MQTLLRSLVTFYKSFALLTLIINVFCIAIIVVTEFRLFPLMFWFRATVHAIIFYFINDYKKKEFYYYQNLGISKNTIWAYIVSFDLAIFLLVNYIIYAII</sequence>
<proteinExistence type="predicted"/>
<dbReference type="EMBL" id="FUYR01000001">
    <property type="protein sequence ID" value="SKB37085.1"/>
    <property type="molecule type" value="Genomic_DNA"/>
</dbReference>
<evidence type="ECO:0000313" key="3">
    <source>
        <dbReference type="Proteomes" id="UP000189981"/>
    </source>
</evidence>
<keyword evidence="3" id="KW-1185">Reference proteome</keyword>
<evidence type="ECO:0000256" key="1">
    <source>
        <dbReference type="SAM" id="Phobius"/>
    </source>
</evidence>
<feature type="transmembrane region" description="Helical" evidence="1">
    <location>
        <begin position="12"/>
        <end position="31"/>
    </location>
</feature>
<dbReference type="STRING" id="572036.SAMN05661099_0933"/>
<keyword evidence="1" id="KW-1133">Transmembrane helix</keyword>
<gene>
    <name evidence="2" type="ORF">SAMN05661099_0933</name>
</gene>
<keyword evidence="1" id="KW-0812">Transmembrane</keyword>
<keyword evidence="1" id="KW-0472">Membrane</keyword>
<dbReference type="Proteomes" id="UP000189981">
    <property type="component" value="Unassembled WGS sequence"/>
</dbReference>